<proteinExistence type="inferred from homology"/>
<dbReference type="Pfam" id="PF02481">
    <property type="entry name" value="DNA_processg_A"/>
    <property type="match status" value="1"/>
</dbReference>
<protein>
    <submittedName>
        <fullName evidence="3">DNA processing protein</fullName>
    </submittedName>
</protein>
<feature type="domain" description="Smf/DprA SLOG" evidence="2">
    <location>
        <begin position="87"/>
        <end position="270"/>
    </location>
</feature>
<evidence type="ECO:0000313" key="4">
    <source>
        <dbReference type="Proteomes" id="UP000190395"/>
    </source>
</evidence>
<keyword evidence="4" id="KW-1185">Reference proteome</keyword>
<reference evidence="3 4" key="1">
    <citation type="submission" date="2017-02" db="EMBL/GenBank/DDBJ databases">
        <authorList>
            <person name="Peterson S.W."/>
        </authorList>
    </citation>
    <scope>NUCLEOTIDE SEQUENCE [LARGE SCALE GENOMIC DNA]</scope>
    <source>
        <strain evidence="3 4">ATCC BAA-909</strain>
    </source>
</reference>
<dbReference type="AlphaFoldDB" id="A0A1T4LDB0"/>
<name>A0A1T4LDB0_9SPIR</name>
<dbReference type="PANTHER" id="PTHR43022">
    <property type="entry name" value="PROTEIN SMF"/>
    <property type="match status" value="1"/>
</dbReference>
<dbReference type="STRING" id="225004.SAMN02745152_00478"/>
<evidence type="ECO:0000256" key="1">
    <source>
        <dbReference type="ARBA" id="ARBA00006525"/>
    </source>
</evidence>
<dbReference type="NCBIfam" id="TIGR00732">
    <property type="entry name" value="dprA"/>
    <property type="match status" value="1"/>
</dbReference>
<dbReference type="PANTHER" id="PTHR43022:SF1">
    <property type="entry name" value="PROTEIN SMF"/>
    <property type="match status" value="1"/>
</dbReference>
<dbReference type="InterPro" id="IPR057666">
    <property type="entry name" value="DrpA_SLOG"/>
</dbReference>
<dbReference type="EMBL" id="FUXC01000002">
    <property type="protein sequence ID" value="SJZ52518.1"/>
    <property type="molecule type" value="Genomic_DNA"/>
</dbReference>
<comment type="similarity">
    <text evidence="1">Belongs to the DprA/Smf family.</text>
</comment>
<sequence>MLTMQISENEIIKRLIISEASFLTLKEKTLLQKKLDSFNDIALMSNKELSSIINRSLIKTAWDGKKVLKKAQTANFLMQKFGIRWSFFGDSDYPALLTEMKDSPYVIFYRGNLDCLKANCVSMVGTRRATFTGKNAAFDFAREASDNGETVISGLAYGIDIASHRGALAGKSAKTAAVLPGGIDSIVPAGHSKTAVQIVENGGLILSEYTPGTPAQPFRFVQRNRIIAALSPATVVVQAPAGSGAMITAGLALDYNRYVFFHEACFNQEAKALDAINAQKLSAMALREKNGQKKAYAKSLNSPERYVSEGAPVVKNYAEYCALKNEDFCGINLKKDNGQLNLFID</sequence>
<evidence type="ECO:0000313" key="3">
    <source>
        <dbReference type="EMBL" id="SJZ52518.1"/>
    </source>
</evidence>
<dbReference type="Proteomes" id="UP000190395">
    <property type="component" value="Unassembled WGS sequence"/>
</dbReference>
<organism evidence="3 4">
    <name type="scientific">Treponema berlinense</name>
    <dbReference type="NCBI Taxonomy" id="225004"/>
    <lineage>
        <taxon>Bacteria</taxon>
        <taxon>Pseudomonadati</taxon>
        <taxon>Spirochaetota</taxon>
        <taxon>Spirochaetia</taxon>
        <taxon>Spirochaetales</taxon>
        <taxon>Treponemataceae</taxon>
        <taxon>Treponema</taxon>
    </lineage>
</organism>
<gene>
    <name evidence="3" type="ORF">SAMN02745152_00478</name>
</gene>
<accession>A0A1T4LDB0</accession>
<dbReference type="Gene3D" id="3.40.50.450">
    <property type="match status" value="1"/>
</dbReference>
<evidence type="ECO:0000259" key="2">
    <source>
        <dbReference type="Pfam" id="PF02481"/>
    </source>
</evidence>
<dbReference type="GO" id="GO:0009294">
    <property type="term" value="P:DNA-mediated transformation"/>
    <property type="evidence" value="ECO:0007669"/>
    <property type="project" value="InterPro"/>
</dbReference>
<dbReference type="InterPro" id="IPR003488">
    <property type="entry name" value="DprA"/>
</dbReference>
<dbReference type="SUPFAM" id="SSF102405">
    <property type="entry name" value="MCP/YpsA-like"/>
    <property type="match status" value="1"/>
</dbReference>